<proteinExistence type="predicted"/>
<comment type="caution">
    <text evidence="4">The sequence shown here is derived from an EMBL/GenBank/DDBJ whole genome shotgun (WGS) entry which is preliminary data.</text>
</comment>
<name>A0A2A4HU38_9SPHN</name>
<evidence type="ECO:0000256" key="2">
    <source>
        <dbReference type="SAM" id="SignalP"/>
    </source>
</evidence>
<feature type="domain" description="Dienelactone hydrolase" evidence="3">
    <location>
        <begin position="154"/>
        <end position="311"/>
    </location>
</feature>
<dbReference type="Gene3D" id="3.40.50.1820">
    <property type="entry name" value="alpha/beta hydrolase"/>
    <property type="match status" value="1"/>
</dbReference>
<dbReference type="GO" id="GO:0016787">
    <property type="term" value="F:hydrolase activity"/>
    <property type="evidence" value="ECO:0007669"/>
    <property type="project" value="UniProtKB-KW"/>
</dbReference>
<keyword evidence="2" id="KW-0732">Signal</keyword>
<evidence type="ECO:0000313" key="4">
    <source>
        <dbReference type="EMBL" id="PCG07900.1"/>
    </source>
</evidence>
<dbReference type="Pfam" id="PF01738">
    <property type="entry name" value="DLH"/>
    <property type="match status" value="1"/>
</dbReference>
<dbReference type="InterPro" id="IPR002925">
    <property type="entry name" value="Dienelactn_hydro"/>
</dbReference>
<organism evidence="4 5">
    <name type="scientific">Sphingomonas ginsenosidimutans</name>
    <dbReference type="NCBI Taxonomy" id="862134"/>
    <lineage>
        <taxon>Bacteria</taxon>
        <taxon>Pseudomonadati</taxon>
        <taxon>Pseudomonadota</taxon>
        <taxon>Alphaproteobacteria</taxon>
        <taxon>Sphingomonadales</taxon>
        <taxon>Sphingomonadaceae</taxon>
        <taxon>Sphingomonas</taxon>
    </lineage>
</organism>
<feature type="chain" id="PRO_5012562519" evidence="2">
    <location>
        <begin position="33"/>
        <end position="314"/>
    </location>
</feature>
<dbReference type="InterPro" id="IPR050300">
    <property type="entry name" value="GDXG_lipolytic_enzyme"/>
</dbReference>
<accession>A0A2A4HU38</accession>
<keyword evidence="1" id="KW-0378">Hydrolase</keyword>
<evidence type="ECO:0000313" key="5">
    <source>
        <dbReference type="Proteomes" id="UP000218784"/>
    </source>
</evidence>
<protein>
    <submittedName>
        <fullName evidence="4">Esterase</fullName>
    </submittedName>
</protein>
<dbReference type="AlphaFoldDB" id="A0A2A4HU38"/>
<dbReference type="PANTHER" id="PTHR48081:SF6">
    <property type="entry name" value="PEPTIDASE S9 PROLYL OLIGOPEPTIDASE CATALYTIC DOMAIN-CONTAINING PROTEIN"/>
    <property type="match status" value="1"/>
</dbReference>
<sequence length="314" mass="31940">MALNPGKRAFPMTSIRSILATWALAVPAAATAQSIPVAPMAAPPQAGAIPLGTGGVAEMPPESWFTLAGRPTVRNVATATLLPVLPDKANATGAAVVIAAGGGFVMESMEAEAMKPARWLADHGIAAFVLKYRLDPTPAPMEAFKQAALARFAAAAAAGAKGGASVAAPPAALADAQAAMRLVRAQTTRWGVDPRRVAYMGFSAGAIMGIDLVKAAAPGTTPDLFAAIYPAMAPTPVPAGAPPLFVAVASDDELFGKQGYGLPESWRRAGGAVELHVYERGGHGFGFDGKPGTTSAGWNAALLGWLGAHGWLTK</sequence>
<reference evidence="4 5" key="1">
    <citation type="submission" date="2017-09" db="EMBL/GenBank/DDBJ databases">
        <title>Sphingomonas ginsenosidimutans KACC 14949, whole genome shotgun sequence.</title>
        <authorList>
            <person name="Feng G."/>
            <person name="Zhu H."/>
        </authorList>
    </citation>
    <scope>NUCLEOTIDE SEQUENCE [LARGE SCALE GENOMIC DNA]</scope>
    <source>
        <strain evidence="4 5">KACC 14949</strain>
    </source>
</reference>
<dbReference type="InterPro" id="IPR029058">
    <property type="entry name" value="AB_hydrolase_fold"/>
</dbReference>
<feature type="signal peptide" evidence="2">
    <location>
        <begin position="1"/>
        <end position="32"/>
    </location>
</feature>
<dbReference type="EMBL" id="NWVD01000009">
    <property type="protein sequence ID" value="PCG07900.1"/>
    <property type="molecule type" value="Genomic_DNA"/>
</dbReference>
<keyword evidence="5" id="KW-1185">Reference proteome</keyword>
<dbReference type="PANTHER" id="PTHR48081">
    <property type="entry name" value="AB HYDROLASE SUPERFAMILY PROTEIN C4A8.06C"/>
    <property type="match status" value="1"/>
</dbReference>
<evidence type="ECO:0000256" key="1">
    <source>
        <dbReference type="ARBA" id="ARBA00022801"/>
    </source>
</evidence>
<dbReference type="Proteomes" id="UP000218784">
    <property type="component" value="Unassembled WGS sequence"/>
</dbReference>
<dbReference type="SUPFAM" id="SSF53474">
    <property type="entry name" value="alpha/beta-Hydrolases"/>
    <property type="match status" value="1"/>
</dbReference>
<gene>
    <name evidence="4" type="ORF">COA17_15480</name>
</gene>
<evidence type="ECO:0000259" key="3">
    <source>
        <dbReference type="Pfam" id="PF01738"/>
    </source>
</evidence>